<dbReference type="PANTHER" id="PTHR45865:SF1">
    <property type="entry name" value="E3 UBIQUITIN-PROTEIN LIGASE SHPRH"/>
    <property type="match status" value="1"/>
</dbReference>
<dbReference type="FunCoup" id="E5A4F7">
    <property type="interactions" value="216"/>
</dbReference>
<dbReference type="STRING" id="985895.E5A4F7"/>
<evidence type="ECO:0000256" key="1">
    <source>
        <dbReference type="ARBA" id="ARBA00022723"/>
    </source>
</evidence>
<organism evidence="11">
    <name type="scientific">Leptosphaeria maculans (strain JN3 / isolate v23.1.3 / race Av1-4-5-6-7-8)</name>
    <name type="common">Blackleg fungus</name>
    <name type="synonym">Phoma lingam</name>
    <dbReference type="NCBI Taxonomy" id="985895"/>
    <lineage>
        <taxon>Eukaryota</taxon>
        <taxon>Fungi</taxon>
        <taxon>Dikarya</taxon>
        <taxon>Ascomycota</taxon>
        <taxon>Pezizomycotina</taxon>
        <taxon>Dothideomycetes</taxon>
        <taxon>Pleosporomycetidae</taxon>
        <taxon>Pleosporales</taxon>
        <taxon>Pleosporineae</taxon>
        <taxon>Leptosphaeriaceae</taxon>
        <taxon>Plenodomus</taxon>
        <taxon>Plenodomus lingam/Leptosphaeria maculans species complex</taxon>
    </lineage>
</organism>
<sequence length="1047" mass="119046">MRYDVVLTTYAVLSKEIHHATPPPDRITRHEKRHERRVSPLVGISWWRVCLDEAQMVESGVSQAARVARLIPRCNAWAVSGTPLRKDVQDLFGLLLFLRCDYFANKSAVWNYMDKASFKSIFGQIALRHSKDKIREELHLPPQKRVVITVPFTAIEDQHYTELMRQMCDACWLTPEGLPLQEGRDTSDPEVIERMREWLVRLRQTCLHANVGRKNRKAFGARNGALRTVHEVLEIMIEQNDTAWKSETREMIMNKIKAGHVMAFAGNIEHRARSALTLYEEALKDTQSYVESCRAELLLERQKLGKSTSEQPDVLTTEDHDTSLDTDSEDLGRIPVLCKSLRLFLELEHACKFFIATTYHQIKEKEDLDNPKSDEYRRYEELEVSWYEQAKAIRRELLKESKGRAQQQMAKISSRKPYYQISKIVDLPGLGGIEARSILETMDNISDYLNAQAKQIHTWRMKIVDILLLPLVDDDDDKDITGDEYDDSLKSQDELYVYIMALRTLIADRGAAVNGLRDTLVEHEMKAAEKQAKGKESNGEERGHAPELVIEVANIRRKLQAGLTGGSLKGVVSGVRSLITGLQWRADSGDTRAKAELDVNQKHLARIQTIATQQIKTIAELEKEQDMFRGTMNQRLEYYRQFQRISDTVAKWKEDLDETFDQSEFDKFESLHAQKKDLVAVLKTKNTYLTHLRTENQNEAMPECIICQDVIEIGVITTCGHKYCKECINTWWHQHRTCPICKKRLSSSEFKDISFKPKDMKVQEETTQVPNTSSTATQASTPGDAGTSIYSSMSETMLKEIKMIDLPSSYGTKIDSIARHLLYLRANDPGAKSIIFSQFSDFLVVLRGALRSFKIGASSIVERDGIARFKSDPSVETFLLDAKSDSSGLNLVNATYVFLCEPLINPALELQAIARVHRIGQKRAIYEISVKRRLEHMGRGSGGAADAVRKKEEDGEDDEIMGQDGGRGERVKEESLDQANSKELRDASVKQLLRKKGDGEIVKECDLWKCLFGRPRTAAVARPVVERDVGRLERVTAAVSRATDGRF</sequence>
<dbReference type="Gene3D" id="3.40.50.10810">
    <property type="entry name" value="Tandem AAA-ATPase domain"/>
    <property type="match status" value="1"/>
</dbReference>
<feature type="domain" description="RING-type" evidence="9">
    <location>
        <begin position="704"/>
        <end position="742"/>
    </location>
</feature>
<dbReference type="InterPro" id="IPR000330">
    <property type="entry name" value="SNF2_N"/>
</dbReference>
<dbReference type="InterPro" id="IPR052583">
    <property type="entry name" value="ATP-helicase/E3_Ub-Ligase"/>
</dbReference>
<dbReference type="GO" id="GO:0005634">
    <property type="term" value="C:nucleus"/>
    <property type="evidence" value="ECO:0007669"/>
    <property type="project" value="TreeGrafter"/>
</dbReference>
<evidence type="ECO:0000256" key="4">
    <source>
        <dbReference type="ARBA" id="ARBA00022801"/>
    </source>
</evidence>
<feature type="region of interest" description="Disordered" evidence="8">
    <location>
        <begin position="761"/>
        <end position="785"/>
    </location>
</feature>
<dbReference type="SUPFAM" id="SSF52540">
    <property type="entry name" value="P-loop containing nucleoside triphosphate hydrolases"/>
    <property type="match status" value="1"/>
</dbReference>
<dbReference type="SUPFAM" id="SSF57850">
    <property type="entry name" value="RING/U-box"/>
    <property type="match status" value="1"/>
</dbReference>
<gene>
    <name evidence="10" type="ORF">LEMA_P077410.1</name>
</gene>
<keyword evidence="4" id="KW-0378">Hydrolase</keyword>
<feature type="region of interest" description="Disordered" evidence="8">
    <location>
        <begin position="938"/>
        <end position="982"/>
    </location>
</feature>
<dbReference type="InterPro" id="IPR013083">
    <property type="entry name" value="Znf_RING/FYVE/PHD"/>
</dbReference>
<dbReference type="eggNOG" id="KOG0298">
    <property type="taxonomic scope" value="Eukaryota"/>
</dbReference>
<dbReference type="Gene3D" id="3.30.40.10">
    <property type="entry name" value="Zinc/RING finger domain, C3HC4 (zinc finger)"/>
    <property type="match status" value="1"/>
</dbReference>
<keyword evidence="5" id="KW-0862">Zinc</keyword>
<dbReference type="InterPro" id="IPR017907">
    <property type="entry name" value="Znf_RING_CS"/>
</dbReference>
<dbReference type="InterPro" id="IPR038718">
    <property type="entry name" value="SNF2-like_sf"/>
</dbReference>
<keyword evidence="11" id="KW-1185">Reference proteome</keyword>
<dbReference type="Pfam" id="PF13923">
    <property type="entry name" value="zf-C3HC4_2"/>
    <property type="match status" value="1"/>
</dbReference>
<dbReference type="GO" id="GO:0006974">
    <property type="term" value="P:DNA damage response"/>
    <property type="evidence" value="ECO:0007669"/>
    <property type="project" value="TreeGrafter"/>
</dbReference>
<dbReference type="GO" id="GO:0005524">
    <property type="term" value="F:ATP binding"/>
    <property type="evidence" value="ECO:0007669"/>
    <property type="project" value="InterPro"/>
</dbReference>
<evidence type="ECO:0000256" key="6">
    <source>
        <dbReference type="ARBA" id="ARBA00022840"/>
    </source>
</evidence>
<evidence type="ECO:0000256" key="3">
    <source>
        <dbReference type="ARBA" id="ARBA00022771"/>
    </source>
</evidence>
<dbReference type="Pfam" id="PF00176">
    <property type="entry name" value="SNF2-rel_dom"/>
    <property type="match status" value="1"/>
</dbReference>
<dbReference type="GO" id="GO:0016787">
    <property type="term" value="F:hydrolase activity"/>
    <property type="evidence" value="ECO:0007669"/>
    <property type="project" value="UniProtKB-KW"/>
</dbReference>
<dbReference type="InterPro" id="IPR049730">
    <property type="entry name" value="SNF2/RAD54-like_C"/>
</dbReference>
<dbReference type="InterPro" id="IPR001841">
    <property type="entry name" value="Znf_RING"/>
</dbReference>
<dbReference type="AlphaFoldDB" id="E5A4F7"/>
<reference evidence="11" key="1">
    <citation type="journal article" date="2011" name="Nat. Commun.">
        <title>Effector diversification within compartments of the Leptosphaeria maculans genome affected by Repeat-Induced Point mutations.</title>
        <authorList>
            <person name="Rouxel T."/>
            <person name="Grandaubert J."/>
            <person name="Hane J.K."/>
            <person name="Hoede C."/>
            <person name="van de Wouw A.P."/>
            <person name="Couloux A."/>
            <person name="Dominguez V."/>
            <person name="Anthouard V."/>
            <person name="Bally P."/>
            <person name="Bourras S."/>
            <person name="Cozijnsen A.J."/>
            <person name="Ciuffetti L.M."/>
            <person name="Degrave A."/>
            <person name="Dilmaghani A."/>
            <person name="Duret L."/>
            <person name="Fudal I."/>
            <person name="Goodwin S.B."/>
            <person name="Gout L."/>
            <person name="Glaser N."/>
            <person name="Linglin J."/>
            <person name="Kema G.H.J."/>
            <person name="Lapalu N."/>
            <person name="Lawrence C.B."/>
            <person name="May K."/>
            <person name="Meyer M."/>
            <person name="Ollivier B."/>
            <person name="Poulain J."/>
            <person name="Schoch C.L."/>
            <person name="Simon A."/>
            <person name="Spatafora J.W."/>
            <person name="Stachowiak A."/>
            <person name="Turgeon B.G."/>
            <person name="Tyler B.M."/>
            <person name="Vincent D."/>
            <person name="Weissenbach J."/>
            <person name="Amselem J."/>
            <person name="Quesneville H."/>
            <person name="Oliver R.P."/>
            <person name="Wincker P."/>
            <person name="Balesdent M.-H."/>
            <person name="Howlett B.J."/>
        </authorList>
    </citation>
    <scope>NUCLEOTIDE SEQUENCE [LARGE SCALE GENOMIC DNA]</scope>
    <source>
        <strain evidence="11">JN3 / isolate v23.1.3 / race Av1-4-5-6-7-8</strain>
    </source>
</reference>
<dbReference type="PROSITE" id="PS50089">
    <property type="entry name" value="ZF_RING_2"/>
    <property type="match status" value="1"/>
</dbReference>
<keyword evidence="6" id="KW-0067">ATP-binding</keyword>
<dbReference type="GO" id="GO:0004386">
    <property type="term" value="F:helicase activity"/>
    <property type="evidence" value="ECO:0007669"/>
    <property type="project" value="UniProtKB-KW"/>
</dbReference>
<dbReference type="Gene3D" id="3.40.50.300">
    <property type="entry name" value="P-loop containing nucleotide triphosphate hydrolases"/>
    <property type="match status" value="1"/>
</dbReference>
<dbReference type="PANTHER" id="PTHR45865">
    <property type="entry name" value="E3 UBIQUITIN-PROTEIN LIGASE SHPRH FAMILY MEMBER"/>
    <property type="match status" value="1"/>
</dbReference>
<dbReference type="GO" id="GO:0000209">
    <property type="term" value="P:protein polyubiquitination"/>
    <property type="evidence" value="ECO:0007669"/>
    <property type="project" value="TreeGrafter"/>
</dbReference>
<evidence type="ECO:0000256" key="2">
    <source>
        <dbReference type="ARBA" id="ARBA00022741"/>
    </source>
</evidence>
<dbReference type="VEuPathDB" id="FungiDB:LEMA_P077410.1"/>
<dbReference type="Proteomes" id="UP000002668">
    <property type="component" value="Genome"/>
</dbReference>
<dbReference type="Pfam" id="PF26021">
    <property type="entry name" value="Ferritin_C144_05"/>
    <property type="match status" value="1"/>
</dbReference>
<dbReference type="PROSITE" id="PS00018">
    <property type="entry name" value="EF_HAND_1"/>
    <property type="match status" value="1"/>
</dbReference>
<evidence type="ECO:0000259" key="9">
    <source>
        <dbReference type="PROSITE" id="PS50089"/>
    </source>
</evidence>
<keyword evidence="3 7" id="KW-0863">Zinc-finger</keyword>
<dbReference type="InterPro" id="IPR027417">
    <property type="entry name" value="P-loop_NTPase"/>
</dbReference>
<keyword evidence="10" id="KW-0347">Helicase</keyword>
<evidence type="ECO:0000313" key="11">
    <source>
        <dbReference type="Proteomes" id="UP000002668"/>
    </source>
</evidence>
<feature type="compositionally biased region" description="Basic and acidic residues" evidence="8">
    <location>
        <begin position="966"/>
        <end position="982"/>
    </location>
</feature>
<dbReference type="InParanoid" id="E5A4F7"/>
<evidence type="ECO:0000313" key="10">
    <source>
        <dbReference type="EMBL" id="CBX98502.1"/>
    </source>
</evidence>
<dbReference type="PROSITE" id="PS00518">
    <property type="entry name" value="ZF_RING_1"/>
    <property type="match status" value="1"/>
</dbReference>
<dbReference type="CDD" id="cd18793">
    <property type="entry name" value="SF2_C_SNF"/>
    <property type="match status" value="1"/>
</dbReference>
<evidence type="ECO:0000256" key="8">
    <source>
        <dbReference type="SAM" id="MobiDB-lite"/>
    </source>
</evidence>
<dbReference type="InterPro" id="IPR059033">
    <property type="entry name" value="C144_05_dom"/>
</dbReference>
<proteinExistence type="predicted"/>
<feature type="compositionally biased region" description="Polar residues" evidence="8">
    <location>
        <begin position="765"/>
        <end position="781"/>
    </location>
</feature>
<evidence type="ECO:0000256" key="5">
    <source>
        <dbReference type="ARBA" id="ARBA00022833"/>
    </source>
</evidence>
<dbReference type="HOGENOM" id="CLU_001592_0_0_1"/>
<dbReference type="SMART" id="SM00184">
    <property type="entry name" value="RING"/>
    <property type="match status" value="1"/>
</dbReference>
<dbReference type="GO" id="GO:0008270">
    <property type="term" value="F:zinc ion binding"/>
    <property type="evidence" value="ECO:0007669"/>
    <property type="project" value="UniProtKB-KW"/>
</dbReference>
<protein>
    <submittedName>
        <fullName evidence="10">Similar to SNF2 family helicase/ATPase</fullName>
    </submittedName>
</protein>
<accession>E5A4F7</accession>
<dbReference type="GO" id="GO:0061630">
    <property type="term" value="F:ubiquitin protein ligase activity"/>
    <property type="evidence" value="ECO:0007669"/>
    <property type="project" value="TreeGrafter"/>
</dbReference>
<dbReference type="OMA" id="AHQINEW"/>
<keyword evidence="1" id="KW-0479">Metal-binding</keyword>
<dbReference type="Pfam" id="PF00271">
    <property type="entry name" value="Helicase_C"/>
    <property type="match status" value="1"/>
</dbReference>
<evidence type="ECO:0000256" key="7">
    <source>
        <dbReference type="PROSITE-ProRule" id="PRU00175"/>
    </source>
</evidence>
<dbReference type="OrthoDB" id="5330228at2759"/>
<dbReference type="EMBL" id="FP929134">
    <property type="protein sequence ID" value="CBX98502.1"/>
    <property type="molecule type" value="Genomic_DNA"/>
</dbReference>
<dbReference type="InterPro" id="IPR018247">
    <property type="entry name" value="EF_Hand_1_Ca_BS"/>
</dbReference>
<name>E5A4F7_LEPMJ</name>
<keyword evidence="2" id="KW-0547">Nucleotide-binding</keyword>
<dbReference type="InterPro" id="IPR001650">
    <property type="entry name" value="Helicase_C-like"/>
</dbReference>